<dbReference type="AlphaFoldDB" id="L7LZG4"/>
<reference evidence="1" key="1">
    <citation type="submission" date="2012-11" db="EMBL/GenBank/DDBJ databases">
        <authorList>
            <person name="Lucero-Rivera Y.E."/>
            <person name="Tovar-Ramirez D."/>
        </authorList>
    </citation>
    <scope>NUCLEOTIDE SEQUENCE</scope>
    <source>
        <tissue evidence="1">Salivary gland</tissue>
    </source>
</reference>
<evidence type="ECO:0008006" key="2">
    <source>
        <dbReference type="Google" id="ProtNLM"/>
    </source>
</evidence>
<proteinExistence type="evidence at transcript level"/>
<name>L7LZG4_RHIPC</name>
<dbReference type="EMBL" id="GACK01007864">
    <property type="protein sequence ID" value="JAA57170.1"/>
    <property type="molecule type" value="mRNA"/>
</dbReference>
<evidence type="ECO:0000313" key="1">
    <source>
        <dbReference type="EMBL" id="JAA57170.1"/>
    </source>
</evidence>
<accession>L7LZG4</accession>
<sequence>MYYALFYSKLSYCALVWGTTTAKNYDKLIKLQKRVIRSFENYHGRPRYLPTHNLFDKHSLIKANQIYYYRLLLHIKKRRLHVSSLPISSPRYQLRHQKRMPPLMRTNYGRQDLEYQIPRLLNIVQNDIDFYAPRFKQFVKSFLLHSSITYQ</sequence>
<organism evidence="1">
    <name type="scientific">Rhipicephalus pulchellus</name>
    <name type="common">Yellow backed tick</name>
    <name type="synonym">Dermacentor pulchellus</name>
    <dbReference type="NCBI Taxonomy" id="72859"/>
    <lineage>
        <taxon>Eukaryota</taxon>
        <taxon>Metazoa</taxon>
        <taxon>Ecdysozoa</taxon>
        <taxon>Arthropoda</taxon>
        <taxon>Chelicerata</taxon>
        <taxon>Arachnida</taxon>
        <taxon>Acari</taxon>
        <taxon>Parasitiformes</taxon>
        <taxon>Ixodida</taxon>
        <taxon>Ixodoidea</taxon>
        <taxon>Ixodidae</taxon>
        <taxon>Rhipicephalinae</taxon>
        <taxon>Rhipicephalus</taxon>
        <taxon>Rhipicephalus</taxon>
    </lineage>
</organism>
<reference evidence="1" key="2">
    <citation type="journal article" date="2015" name="J. Proteomics">
        <title>Sexual differences in the sialomes of the zebra tick, Rhipicephalus pulchellus.</title>
        <authorList>
            <person name="Tan A.W."/>
            <person name="Francischetti I.M."/>
            <person name="Slovak M."/>
            <person name="Kini R.M."/>
            <person name="Ribeiro J.M."/>
        </authorList>
    </citation>
    <scope>NUCLEOTIDE SEQUENCE</scope>
    <source>
        <tissue evidence="1">Salivary gland</tissue>
    </source>
</reference>
<protein>
    <recommendedName>
        <fullName evidence="2">Tick transposon</fullName>
    </recommendedName>
</protein>